<dbReference type="Pfam" id="PF13091">
    <property type="entry name" value="PLDc_2"/>
    <property type="match status" value="2"/>
</dbReference>
<dbReference type="PANTHER" id="PTHR21248">
    <property type="entry name" value="CARDIOLIPIN SYNTHASE"/>
    <property type="match status" value="1"/>
</dbReference>
<organism evidence="3 4">
    <name type="scientific">Variovorax ureilyticus</name>
    <dbReference type="NCBI Taxonomy" id="1836198"/>
    <lineage>
        <taxon>Bacteria</taxon>
        <taxon>Pseudomonadati</taxon>
        <taxon>Pseudomonadota</taxon>
        <taxon>Betaproteobacteria</taxon>
        <taxon>Burkholderiales</taxon>
        <taxon>Comamonadaceae</taxon>
        <taxon>Variovorax</taxon>
    </lineage>
</organism>
<sequence>MVLLVLALSACGSLPTGVQRPASRSLQASPNASPLARIAETQLPPGAQSGFRLLPLGGYALEARLALIRKATRTLDVQYYIMENDASGRAVFRALEEAAGRGVRVRLLLDDINSTGAEPLIEALSGVPNLEIRLFNPFCCARSSLAGRIVTSLGDLPRLDHRMHNKLLIADGALAIVGGRNIADDYFTRSAIANFVDLDAVAAGRVVPQLGVIFDRYWNSDESFPASYFSTPASPAAREATLRQLLPADATQIPIDLPEKDILGQVPVGTELDDRRLTLVPGLAYAVADQPSKRREDREEIENSSLMTGAVSQMLGARTELVVTSPYLVPGKRGLAVLRSLQQKGVQVTLVTNSLPASDSTLVYFGYARYRPAILKAGVDLYELSAIAPRESKTIFGGSSKGRLHAKLAVIDKEVVLLGSLNLDPRSARKNTEVGVAVESPALAQQALRIVEAMKSEAYRVRPASEGGGGTLAWVSPDADDDDPVQGGEPGISPLNTLQRLLLQPLVPEDYL</sequence>
<proteinExistence type="predicted"/>
<feature type="domain" description="PLD phosphodiesterase" evidence="2">
    <location>
        <begin position="400"/>
        <end position="427"/>
    </location>
</feature>
<dbReference type="CDD" id="cd09113">
    <property type="entry name" value="PLDc_ymdC_like_2"/>
    <property type="match status" value="1"/>
</dbReference>
<dbReference type="RefSeq" id="WP_340361428.1">
    <property type="nucleotide sequence ID" value="NZ_JBBKZU010000038.1"/>
</dbReference>
<feature type="region of interest" description="Disordered" evidence="1">
    <location>
        <begin position="462"/>
        <end position="491"/>
    </location>
</feature>
<dbReference type="SUPFAM" id="SSF56024">
    <property type="entry name" value="Phospholipase D/nuclease"/>
    <property type="match status" value="2"/>
</dbReference>
<keyword evidence="4" id="KW-1185">Reference proteome</keyword>
<reference evidence="3 4" key="1">
    <citation type="submission" date="2024-03" db="EMBL/GenBank/DDBJ databases">
        <title>Novel species of the genus Variovorax.</title>
        <authorList>
            <person name="Liu Q."/>
            <person name="Xin Y.-H."/>
        </authorList>
    </citation>
    <scope>NUCLEOTIDE SEQUENCE [LARGE SCALE GENOMIC DNA]</scope>
    <source>
        <strain evidence="3 4">KACC 18899</strain>
    </source>
</reference>
<accession>A0ABU8VRD3</accession>
<feature type="domain" description="PLD phosphodiesterase" evidence="2">
    <location>
        <begin position="159"/>
        <end position="186"/>
    </location>
</feature>
<name>A0ABU8VRD3_9BURK</name>
<evidence type="ECO:0000313" key="4">
    <source>
        <dbReference type="Proteomes" id="UP001365846"/>
    </source>
</evidence>
<dbReference type="InterPro" id="IPR025202">
    <property type="entry name" value="PLD-like_dom"/>
</dbReference>
<protein>
    <submittedName>
        <fullName evidence="3">Phospholipase D family protein</fullName>
    </submittedName>
</protein>
<dbReference type="CDD" id="cd09111">
    <property type="entry name" value="PLDc_ymdC_like_1"/>
    <property type="match status" value="1"/>
</dbReference>
<dbReference type="EMBL" id="JBBKZU010000038">
    <property type="protein sequence ID" value="MEJ8816237.1"/>
    <property type="molecule type" value="Genomic_DNA"/>
</dbReference>
<dbReference type="Gene3D" id="3.30.870.10">
    <property type="entry name" value="Endonuclease Chain A"/>
    <property type="match status" value="2"/>
</dbReference>
<dbReference type="InterPro" id="IPR001736">
    <property type="entry name" value="PLipase_D/transphosphatidylase"/>
</dbReference>
<gene>
    <name evidence="3" type="ORF">WKW77_34685</name>
</gene>
<dbReference type="PANTHER" id="PTHR21248:SF12">
    <property type="entry name" value="CARDIOLIPIN SYNTHASE C"/>
    <property type="match status" value="1"/>
</dbReference>
<evidence type="ECO:0000259" key="2">
    <source>
        <dbReference type="PROSITE" id="PS50035"/>
    </source>
</evidence>
<evidence type="ECO:0000256" key="1">
    <source>
        <dbReference type="SAM" id="MobiDB-lite"/>
    </source>
</evidence>
<dbReference type="Proteomes" id="UP001365846">
    <property type="component" value="Unassembled WGS sequence"/>
</dbReference>
<evidence type="ECO:0000313" key="3">
    <source>
        <dbReference type="EMBL" id="MEJ8816237.1"/>
    </source>
</evidence>
<dbReference type="PROSITE" id="PS50035">
    <property type="entry name" value="PLD"/>
    <property type="match status" value="2"/>
</dbReference>
<comment type="caution">
    <text evidence="3">The sequence shown here is derived from an EMBL/GenBank/DDBJ whole genome shotgun (WGS) entry which is preliminary data.</text>
</comment>
<dbReference type="SMART" id="SM00155">
    <property type="entry name" value="PLDc"/>
    <property type="match status" value="2"/>
</dbReference>